<dbReference type="PROSITE" id="PS51257">
    <property type="entry name" value="PROKAR_LIPOPROTEIN"/>
    <property type="match status" value="1"/>
</dbReference>
<dbReference type="InterPro" id="IPR017853">
    <property type="entry name" value="GH"/>
</dbReference>
<dbReference type="OrthoDB" id="6987031at2"/>
<dbReference type="SUPFAM" id="SSF51445">
    <property type="entry name" value="(Trans)glycosidases"/>
    <property type="match status" value="1"/>
</dbReference>
<evidence type="ECO:0000313" key="2">
    <source>
        <dbReference type="EMBL" id="RDV05997.1"/>
    </source>
</evidence>
<dbReference type="AlphaFoldDB" id="A0A371BEQ4"/>
<evidence type="ECO:0000313" key="3">
    <source>
        <dbReference type="Proteomes" id="UP000263833"/>
    </source>
</evidence>
<dbReference type="RefSeq" id="WP_115547558.1">
    <property type="nucleotide sequence ID" value="NZ_QRGP01000001.1"/>
</dbReference>
<accession>A0A371BEQ4</accession>
<feature type="signal peptide" evidence="1">
    <location>
        <begin position="1"/>
        <end position="18"/>
    </location>
</feature>
<feature type="chain" id="PRO_5016976777" evidence="1">
    <location>
        <begin position="19"/>
        <end position="236"/>
    </location>
</feature>
<proteinExistence type="predicted"/>
<name>A0A371BEQ4_9SPHN</name>
<sequence>MRLFALLALLLLSACNRAEDGRVDAQAYDAFWLWAGVEPQPVLDKAKAIYILAAEIKGGPDGRYVDLRPGIPRVKHAQVWIVYRVETLAWEAKVLPRIRRDMENWKAKGNRIAGIQIDFDAATRGLPGYAAFLKQLRAELPTGTGLSVTGLLDWSSGGDSPALNALAGTVDEVVLQTYQGRHTISGYEAYLRQLERVKLPFKIGLVQHGEWQAPPDLPRNPKFRGYVVFLLNPERS</sequence>
<dbReference type="InterPro" id="IPR021488">
    <property type="entry name" value="DUF3142"/>
</dbReference>
<comment type="caution">
    <text evidence="2">The sequence shown here is derived from an EMBL/GenBank/DDBJ whole genome shotgun (WGS) entry which is preliminary data.</text>
</comment>
<gene>
    <name evidence="2" type="ORF">DXH95_00645</name>
</gene>
<keyword evidence="1" id="KW-0732">Signal</keyword>
<keyword evidence="3" id="KW-1185">Reference proteome</keyword>
<protein>
    <submittedName>
        <fullName evidence="2">DUF3142 domain-containing protein</fullName>
    </submittedName>
</protein>
<reference evidence="3" key="1">
    <citation type="submission" date="2018-08" db="EMBL/GenBank/DDBJ databases">
        <authorList>
            <person name="Kim S.-J."/>
            <person name="Jung G.-Y."/>
        </authorList>
    </citation>
    <scope>NUCLEOTIDE SEQUENCE [LARGE SCALE GENOMIC DNA]</scope>
    <source>
        <strain evidence="3">GY_G</strain>
    </source>
</reference>
<dbReference type="Proteomes" id="UP000263833">
    <property type="component" value="Unassembled WGS sequence"/>
</dbReference>
<organism evidence="2 3">
    <name type="scientific">Sphingorhabdus pulchriflava</name>
    <dbReference type="NCBI Taxonomy" id="2292257"/>
    <lineage>
        <taxon>Bacteria</taxon>
        <taxon>Pseudomonadati</taxon>
        <taxon>Pseudomonadota</taxon>
        <taxon>Alphaproteobacteria</taxon>
        <taxon>Sphingomonadales</taxon>
        <taxon>Sphingomonadaceae</taxon>
        <taxon>Sphingorhabdus</taxon>
    </lineage>
</organism>
<evidence type="ECO:0000256" key="1">
    <source>
        <dbReference type="SAM" id="SignalP"/>
    </source>
</evidence>
<dbReference type="EMBL" id="QRGP01000001">
    <property type="protein sequence ID" value="RDV05997.1"/>
    <property type="molecule type" value="Genomic_DNA"/>
</dbReference>
<dbReference type="Pfam" id="PF11340">
    <property type="entry name" value="DUF3142"/>
    <property type="match status" value="1"/>
</dbReference>